<organism evidence="1 2">
    <name type="scientific">Cyclospora cayetanensis</name>
    <dbReference type="NCBI Taxonomy" id="88456"/>
    <lineage>
        <taxon>Eukaryota</taxon>
        <taxon>Sar</taxon>
        <taxon>Alveolata</taxon>
        <taxon>Apicomplexa</taxon>
        <taxon>Conoidasida</taxon>
        <taxon>Coccidia</taxon>
        <taxon>Eucoccidiorida</taxon>
        <taxon>Eimeriorina</taxon>
        <taxon>Eimeriidae</taxon>
        <taxon>Cyclospora</taxon>
    </lineage>
</organism>
<dbReference type="VEuPathDB" id="ToxoDB:LOC34622287"/>
<proteinExistence type="predicted"/>
<dbReference type="VEuPathDB" id="ToxoDB:cyc_06032"/>
<evidence type="ECO:0000313" key="1">
    <source>
        <dbReference type="EMBL" id="OEH75934.1"/>
    </source>
</evidence>
<gene>
    <name evidence="1" type="ORF">cyc_06032</name>
</gene>
<name>A0A1D3CXL8_9EIME</name>
<dbReference type="Proteomes" id="UP000095192">
    <property type="component" value="Unassembled WGS sequence"/>
</dbReference>
<evidence type="ECO:0000313" key="2">
    <source>
        <dbReference type="Proteomes" id="UP000095192"/>
    </source>
</evidence>
<dbReference type="OrthoDB" id="10659532at2759"/>
<comment type="caution">
    <text evidence="1">The sequence shown here is derived from an EMBL/GenBank/DDBJ whole genome shotgun (WGS) entry which is preliminary data.</text>
</comment>
<sequence length="413" mass="43957">MAASPQRSPFTSADDTAETPEQAGCSADSKEKEIIVIKDDDDTSSSDSEAIDISDLHFGRRSQPLRYSRATRYHLLLEVALERKRQKEEDCRTLKAPCKEKVQEKPDATKERASQGSRKSCSAKKDKGGGSACALLYTTDPFASSSEESDGDWEPLAVYGEAARRRLRSRHSETESDSNAETDGEEWGDDSSGDDKTGAEASGGKGATSAAKEVNADAEAPVVAASEENGAAEMGSGGWRGDRKNQAGGREAAKEGSRETGAYRHAQEEAGAAIQATPRGRGARGGRGRKGGEGEAEETDVASAQKIPRRVLVRKVSKAEGYAQGNSAEDGLAAAEFGCSPKQGSSHLKAKRVHPISSSRSTSAGDAHESTMQEKSKHEATEERKQRRKGEAPERSRTARAKAALAELEEAAV</sequence>
<dbReference type="GeneID" id="34622287"/>
<accession>A0A1D3CXL8</accession>
<reference evidence="1 2" key="1">
    <citation type="journal article" date="2016" name="BMC Genomics">
        <title>Comparative genomics reveals Cyclospora cayetanensis possesses coccidia-like metabolism and invasion components but unique surface antigens.</title>
        <authorList>
            <person name="Liu S."/>
            <person name="Wang L."/>
            <person name="Zheng H."/>
            <person name="Xu Z."/>
            <person name="Roellig D.M."/>
            <person name="Li N."/>
            <person name="Frace M.A."/>
            <person name="Tang K."/>
            <person name="Arrowood M.J."/>
            <person name="Moss D.M."/>
            <person name="Zhang L."/>
            <person name="Feng Y."/>
            <person name="Xiao L."/>
        </authorList>
    </citation>
    <scope>NUCLEOTIDE SEQUENCE [LARGE SCALE GENOMIC DNA]</scope>
    <source>
        <strain evidence="1 2">CHN_HEN01</strain>
    </source>
</reference>
<keyword evidence="2" id="KW-1185">Reference proteome</keyword>
<dbReference type="AlphaFoldDB" id="A0A1D3CXL8"/>
<dbReference type="EMBL" id="JROU02001578">
    <property type="protein sequence ID" value="OEH75934.1"/>
    <property type="molecule type" value="Genomic_DNA"/>
</dbReference>
<protein>
    <submittedName>
        <fullName evidence="1">Uncharacterized protein</fullName>
    </submittedName>
</protein>